<accession>A0A4Y8M4J6</accession>
<comment type="caution">
    <text evidence="7">The sequence shown here is derived from an EMBL/GenBank/DDBJ whole genome shotgun (WGS) entry which is preliminary data.</text>
</comment>
<dbReference type="GO" id="GO:0016301">
    <property type="term" value="F:kinase activity"/>
    <property type="evidence" value="ECO:0007669"/>
    <property type="project" value="UniProtKB-KW"/>
</dbReference>
<evidence type="ECO:0000256" key="5">
    <source>
        <dbReference type="ARBA" id="ARBA00022840"/>
    </source>
</evidence>
<evidence type="ECO:0000256" key="2">
    <source>
        <dbReference type="ARBA" id="ARBA00022679"/>
    </source>
</evidence>
<feature type="domain" description="Carbohydrate kinase PfkB" evidence="6">
    <location>
        <begin position="21"/>
        <end position="109"/>
    </location>
</feature>
<dbReference type="PANTHER" id="PTHR43085:SF1">
    <property type="entry name" value="PSEUDOURIDINE KINASE-RELATED"/>
    <property type="match status" value="1"/>
</dbReference>
<evidence type="ECO:0000313" key="8">
    <source>
        <dbReference type="Proteomes" id="UP000297900"/>
    </source>
</evidence>
<evidence type="ECO:0000256" key="3">
    <source>
        <dbReference type="ARBA" id="ARBA00022741"/>
    </source>
</evidence>
<dbReference type="Pfam" id="PF00294">
    <property type="entry name" value="PfkB"/>
    <property type="match status" value="1"/>
</dbReference>
<keyword evidence="2" id="KW-0808">Transferase</keyword>
<evidence type="ECO:0000256" key="4">
    <source>
        <dbReference type="ARBA" id="ARBA00022777"/>
    </source>
</evidence>
<evidence type="ECO:0000259" key="6">
    <source>
        <dbReference type="Pfam" id="PF00294"/>
    </source>
</evidence>
<keyword evidence="8" id="KW-1185">Reference proteome</keyword>
<proteinExistence type="inferred from homology"/>
<keyword evidence="5" id="KW-0067">ATP-binding</keyword>
<reference evidence="7 8" key="1">
    <citation type="submission" date="2019-03" db="EMBL/GenBank/DDBJ databases">
        <title>Cohnella endophytica sp. nov., a novel endophytic bacterium isolated from bark of Sonneratia apetala.</title>
        <authorList>
            <person name="Tuo L."/>
        </authorList>
    </citation>
    <scope>NUCLEOTIDE SEQUENCE [LARGE SCALE GENOMIC DNA]</scope>
    <source>
        <strain evidence="7 8">CCTCC AB 208254</strain>
    </source>
</reference>
<sequence length="120" mass="13172">MALFRTKEEGCRWLSDRYSIPAIFVTLGSKGCYYNVHNYTGTVPGFVVKSVDSNGAGDAYLGAILYQLLDSPDRFSTLMDREIRDCVRFANAAGALATQRKGAIPSLPKLQEVENMLNGS</sequence>
<dbReference type="PANTHER" id="PTHR43085">
    <property type="entry name" value="HEXOKINASE FAMILY MEMBER"/>
    <property type="match status" value="1"/>
</dbReference>
<keyword evidence="4" id="KW-0418">Kinase</keyword>
<keyword evidence="3" id="KW-0547">Nucleotide-binding</keyword>
<dbReference type="SUPFAM" id="SSF53613">
    <property type="entry name" value="Ribokinase-like"/>
    <property type="match status" value="1"/>
</dbReference>
<dbReference type="InterPro" id="IPR050306">
    <property type="entry name" value="PfkB_Carbo_kinase"/>
</dbReference>
<dbReference type="PROSITE" id="PS00584">
    <property type="entry name" value="PFKB_KINASES_2"/>
    <property type="match status" value="1"/>
</dbReference>
<dbReference type="GO" id="GO:0005524">
    <property type="term" value="F:ATP binding"/>
    <property type="evidence" value="ECO:0007669"/>
    <property type="project" value="UniProtKB-KW"/>
</dbReference>
<evidence type="ECO:0000313" key="7">
    <source>
        <dbReference type="EMBL" id="TFE27245.1"/>
    </source>
</evidence>
<dbReference type="InterPro" id="IPR029056">
    <property type="entry name" value="Ribokinase-like"/>
</dbReference>
<dbReference type="InterPro" id="IPR002173">
    <property type="entry name" value="Carboh/pur_kinase_PfkB_CS"/>
</dbReference>
<dbReference type="Proteomes" id="UP000297900">
    <property type="component" value="Unassembled WGS sequence"/>
</dbReference>
<gene>
    <name evidence="7" type="ORF">E2980_10130</name>
</gene>
<dbReference type="AlphaFoldDB" id="A0A4Y8M4J6"/>
<name>A0A4Y8M4J6_9BACL</name>
<dbReference type="InterPro" id="IPR011611">
    <property type="entry name" value="PfkB_dom"/>
</dbReference>
<organism evidence="7 8">
    <name type="scientific">Cohnella luojiensis</name>
    <dbReference type="NCBI Taxonomy" id="652876"/>
    <lineage>
        <taxon>Bacteria</taxon>
        <taxon>Bacillati</taxon>
        <taxon>Bacillota</taxon>
        <taxon>Bacilli</taxon>
        <taxon>Bacillales</taxon>
        <taxon>Paenibacillaceae</taxon>
        <taxon>Cohnella</taxon>
    </lineage>
</organism>
<dbReference type="EMBL" id="SOMN01000010">
    <property type="protein sequence ID" value="TFE27245.1"/>
    <property type="molecule type" value="Genomic_DNA"/>
</dbReference>
<dbReference type="Gene3D" id="3.40.1190.20">
    <property type="match status" value="1"/>
</dbReference>
<dbReference type="OrthoDB" id="9813569at2"/>
<protein>
    <recommendedName>
        <fullName evidence="6">Carbohydrate kinase PfkB domain-containing protein</fullName>
    </recommendedName>
</protein>
<evidence type="ECO:0000256" key="1">
    <source>
        <dbReference type="ARBA" id="ARBA00010688"/>
    </source>
</evidence>
<comment type="similarity">
    <text evidence="1">Belongs to the carbohydrate kinase PfkB family.</text>
</comment>